<gene>
    <name evidence="4" type="ORF">ERS852406_02944</name>
</gene>
<dbReference type="InterPro" id="IPR026590">
    <property type="entry name" value="Ssirtuin_cat_dom"/>
</dbReference>
<dbReference type="AlphaFoldDB" id="A0A174IAM7"/>
<evidence type="ECO:0000256" key="1">
    <source>
        <dbReference type="ARBA" id="ARBA00023027"/>
    </source>
</evidence>
<protein>
    <recommendedName>
        <fullName evidence="3">Deacetylase sirtuin-type domain-containing protein</fullName>
    </recommendedName>
</protein>
<dbReference type="SUPFAM" id="SSF52467">
    <property type="entry name" value="DHS-like NAD/FAD-binding domain"/>
    <property type="match status" value="1"/>
</dbReference>
<keyword evidence="1" id="KW-0520">NAD</keyword>
<dbReference type="Gene3D" id="3.40.50.1220">
    <property type="entry name" value="TPP-binding domain"/>
    <property type="match status" value="1"/>
</dbReference>
<evidence type="ECO:0000313" key="4">
    <source>
        <dbReference type="EMBL" id="CUO82677.1"/>
    </source>
</evidence>
<organism evidence="4 5">
    <name type="scientific">Fusicatenibacter saccharivorans</name>
    <dbReference type="NCBI Taxonomy" id="1150298"/>
    <lineage>
        <taxon>Bacteria</taxon>
        <taxon>Bacillati</taxon>
        <taxon>Bacillota</taxon>
        <taxon>Clostridia</taxon>
        <taxon>Lachnospirales</taxon>
        <taxon>Lachnospiraceae</taxon>
        <taxon>Fusicatenibacter</taxon>
    </lineage>
</organism>
<dbReference type="PROSITE" id="PS50305">
    <property type="entry name" value="SIRTUIN"/>
    <property type="match status" value="1"/>
</dbReference>
<dbReference type="RefSeq" id="WP_055228483.1">
    <property type="nucleotide sequence ID" value="NZ_CAXSRP010000013.1"/>
</dbReference>
<dbReference type="EMBL" id="CYYV01000016">
    <property type="protein sequence ID" value="CUO82677.1"/>
    <property type="molecule type" value="Genomic_DNA"/>
</dbReference>
<dbReference type="InterPro" id="IPR029035">
    <property type="entry name" value="DHS-like_NAD/FAD-binding_dom"/>
</dbReference>
<evidence type="ECO:0000313" key="5">
    <source>
        <dbReference type="Proteomes" id="UP000095706"/>
    </source>
</evidence>
<feature type="domain" description="Deacetylase sirtuin-type" evidence="3">
    <location>
        <begin position="2"/>
        <end position="293"/>
    </location>
</feature>
<accession>A0A174IAM7</accession>
<reference evidence="4 5" key="1">
    <citation type="submission" date="2015-09" db="EMBL/GenBank/DDBJ databases">
        <authorList>
            <consortium name="Pathogen Informatics"/>
        </authorList>
    </citation>
    <scope>NUCLEOTIDE SEQUENCE [LARGE SCALE GENOMIC DNA]</scope>
    <source>
        <strain evidence="4 5">2789STDY5608849</strain>
    </source>
</reference>
<evidence type="ECO:0000256" key="2">
    <source>
        <dbReference type="PROSITE-ProRule" id="PRU00236"/>
    </source>
</evidence>
<proteinExistence type="predicted"/>
<comment type="caution">
    <text evidence="2">Lacks conserved residue(s) required for the propagation of feature annotation.</text>
</comment>
<name>A0A174IAM7_9FIRM</name>
<dbReference type="Proteomes" id="UP000095706">
    <property type="component" value="Unassembled WGS sequence"/>
</dbReference>
<sequence>MRVANQATLQELAERIDQADAVVIGGGSGLSNAAGYDHYHWSPALSEALAPFREQYGFTSPLAGFYHCFSSYGEQWGYYSQYIRFMWEAPTGQPYLDLQTLVADKPVFVLTTNVDQQFFRVFPQEQICAFQGDFSYCQCSQPCRDDIWENRELVKELTGCLAGVRLPEEAVPRCPDCGRVLVPWVRDDTFLEGTFWQDNLHRYHRFLRRWIMDQSDKKVLLLELGVGEMTPSIIKLPFWELTAKNENVFYACLNRESSHRPEHLRGRSLYLQGDLAETLAALRQERSIAANIK</sequence>
<evidence type="ECO:0000259" key="3">
    <source>
        <dbReference type="PROSITE" id="PS50305"/>
    </source>
</evidence>